<dbReference type="RefSeq" id="WP_194112745.1">
    <property type="nucleotide sequence ID" value="NZ_JADFFL010000006.1"/>
</dbReference>
<dbReference type="InterPro" id="IPR000572">
    <property type="entry name" value="OxRdtase_Mopterin-bd_dom"/>
</dbReference>
<dbReference type="InterPro" id="IPR036374">
    <property type="entry name" value="OxRdtase_Mopterin-bd_sf"/>
</dbReference>
<dbReference type="Proteomes" id="UP000622475">
    <property type="component" value="Unassembled WGS sequence"/>
</dbReference>
<sequence length="158" mass="17222">MKQLLTTIIICFIAITALAQSIKISGEVAAPTELKLADMAQYPQTEVSRKDRDGKDHKYTGVLLSTILQKAGATLGKDLKGENLTKYITVEASDGYQVLFALAELDKDFTDRQIILATKIDGQPLALADGPFRIIVEGEKKPARCIKQVTAIKVAFAK</sequence>
<reference evidence="2" key="1">
    <citation type="submission" date="2020-10" db="EMBL/GenBank/DDBJ databases">
        <title>Mucilaginibacter mali sp. nov., isolated from rhizosphere soil of apple orchard.</title>
        <authorList>
            <person name="Lee J.-S."/>
            <person name="Kim H.S."/>
            <person name="Kim J.-S."/>
        </authorList>
    </citation>
    <scope>NUCLEOTIDE SEQUENCE</scope>
    <source>
        <strain evidence="2">KCTC 22746</strain>
    </source>
</reference>
<comment type="caution">
    <text evidence="2">The sequence shown here is derived from an EMBL/GenBank/DDBJ whole genome shotgun (WGS) entry which is preliminary data.</text>
</comment>
<proteinExistence type="predicted"/>
<dbReference type="Gene3D" id="3.90.420.10">
    <property type="entry name" value="Oxidoreductase, molybdopterin-binding domain"/>
    <property type="match status" value="1"/>
</dbReference>
<accession>A0A929L0V5</accession>
<feature type="domain" description="Oxidoreductase molybdopterin-binding" evidence="1">
    <location>
        <begin position="21"/>
        <end position="154"/>
    </location>
</feature>
<gene>
    <name evidence="2" type="ORF">IRJ16_16645</name>
</gene>
<protein>
    <submittedName>
        <fullName evidence="2">Molybdopterin-dependent oxidoreductase</fullName>
    </submittedName>
</protein>
<dbReference type="SUPFAM" id="SSF56524">
    <property type="entry name" value="Oxidoreductase molybdopterin-binding domain"/>
    <property type="match status" value="1"/>
</dbReference>
<organism evidence="2 3">
    <name type="scientific">Mucilaginibacter myungsuensis</name>
    <dbReference type="NCBI Taxonomy" id="649104"/>
    <lineage>
        <taxon>Bacteria</taxon>
        <taxon>Pseudomonadati</taxon>
        <taxon>Bacteroidota</taxon>
        <taxon>Sphingobacteriia</taxon>
        <taxon>Sphingobacteriales</taxon>
        <taxon>Sphingobacteriaceae</taxon>
        <taxon>Mucilaginibacter</taxon>
    </lineage>
</organism>
<evidence type="ECO:0000313" key="2">
    <source>
        <dbReference type="EMBL" id="MBE9663518.1"/>
    </source>
</evidence>
<name>A0A929L0V5_9SPHI</name>
<evidence type="ECO:0000259" key="1">
    <source>
        <dbReference type="Pfam" id="PF00174"/>
    </source>
</evidence>
<dbReference type="EMBL" id="JADFFL010000006">
    <property type="protein sequence ID" value="MBE9663518.1"/>
    <property type="molecule type" value="Genomic_DNA"/>
</dbReference>
<evidence type="ECO:0000313" key="3">
    <source>
        <dbReference type="Proteomes" id="UP000622475"/>
    </source>
</evidence>
<keyword evidence="3" id="KW-1185">Reference proteome</keyword>
<dbReference type="AlphaFoldDB" id="A0A929L0V5"/>
<dbReference type="Pfam" id="PF00174">
    <property type="entry name" value="Oxidored_molyb"/>
    <property type="match status" value="1"/>
</dbReference>